<name>A0ABU1JDE1_9MICC</name>
<feature type="domain" description="NADP-dependent oxidoreductase" evidence="1">
    <location>
        <begin position="17"/>
        <end position="226"/>
    </location>
</feature>
<sequence length="297" mass="31873">MTIGLPTLELPDRQISAIGLGTARLGAFWQGRSIGDGRRTIETARQLGLDMFDTADVYARGIAERIIGSVGLPTGSALIITKAGLIKTPAAMAKAYRLGAHGAQRLSGLRPTGVAGKCFQPEYLKWAIDGSRKRLKLDVLDVFLLHEPDEGVLRDRAAAQVLAELRSQGKIRRWGVSVRTAGQAVAAMELEQMSWLQVPAAILDSPDFGPVAEHARRSEVVVQAMAVTGVGHSMLGGAEPPQEKIARGVKTILDRGRADSVLVGMSSGRRVYQNVAAMQRSYRGSRPAAESENGDQR</sequence>
<dbReference type="PANTHER" id="PTHR43312">
    <property type="entry name" value="D-THREO-ALDOSE 1-DEHYDROGENASE"/>
    <property type="match status" value="1"/>
</dbReference>
<dbReference type="InterPro" id="IPR036812">
    <property type="entry name" value="NAD(P)_OxRdtase_dom_sf"/>
</dbReference>
<dbReference type="InterPro" id="IPR053135">
    <property type="entry name" value="AKR2_Oxidoreductase"/>
</dbReference>
<gene>
    <name evidence="2" type="ORF">JOE69_002684</name>
</gene>
<dbReference type="EMBL" id="JAVDQF010000001">
    <property type="protein sequence ID" value="MDR6270446.1"/>
    <property type="molecule type" value="Genomic_DNA"/>
</dbReference>
<dbReference type="Proteomes" id="UP001185069">
    <property type="component" value="Unassembled WGS sequence"/>
</dbReference>
<dbReference type="InterPro" id="IPR023210">
    <property type="entry name" value="NADP_OxRdtase_dom"/>
</dbReference>
<evidence type="ECO:0000313" key="3">
    <source>
        <dbReference type="Proteomes" id="UP001185069"/>
    </source>
</evidence>
<dbReference type="SUPFAM" id="SSF51430">
    <property type="entry name" value="NAD(P)-linked oxidoreductase"/>
    <property type="match status" value="1"/>
</dbReference>
<protein>
    <submittedName>
        <fullName evidence="2">Aryl-alcohol dehydrogenase-like predicted oxidoreductase</fullName>
    </submittedName>
</protein>
<accession>A0ABU1JDE1</accession>
<organism evidence="2 3">
    <name type="scientific">Arthrobacter russicus</name>
    <dbReference type="NCBI Taxonomy" id="172040"/>
    <lineage>
        <taxon>Bacteria</taxon>
        <taxon>Bacillati</taxon>
        <taxon>Actinomycetota</taxon>
        <taxon>Actinomycetes</taxon>
        <taxon>Micrococcales</taxon>
        <taxon>Micrococcaceae</taxon>
        <taxon>Arthrobacter</taxon>
    </lineage>
</organism>
<keyword evidence="3" id="KW-1185">Reference proteome</keyword>
<dbReference type="PANTHER" id="PTHR43312:SF1">
    <property type="entry name" value="NADP-DEPENDENT OXIDOREDUCTASE DOMAIN-CONTAINING PROTEIN"/>
    <property type="match status" value="1"/>
</dbReference>
<reference evidence="2 3" key="1">
    <citation type="submission" date="2023-07" db="EMBL/GenBank/DDBJ databases">
        <title>Sequencing the genomes of 1000 actinobacteria strains.</title>
        <authorList>
            <person name="Klenk H.-P."/>
        </authorList>
    </citation>
    <scope>NUCLEOTIDE SEQUENCE [LARGE SCALE GENOMIC DNA]</scope>
    <source>
        <strain evidence="2 3">DSM 14555</strain>
    </source>
</reference>
<comment type="caution">
    <text evidence="2">The sequence shown here is derived from an EMBL/GenBank/DDBJ whole genome shotgun (WGS) entry which is preliminary data.</text>
</comment>
<dbReference type="Gene3D" id="3.20.20.100">
    <property type="entry name" value="NADP-dependent oxidoreductase domain"/>
    <property type="match status" value="1"/>
</dbReference>
<proteinExistence type="predicted"/>
<evidence type="ECO:0000259" key="1">
    <source>
        <dbReference type="Pfam" id="PF00248"/>
    </source>
</evidence>
<dbReference type="RefSeq" id="WP_309799540.1">
    <property type="nucleotide sequence ID" value="NZ_BAAAHY010000007.1"/>
</dbReference>
<dbReference type="Pfam" id="PF00248">
    <property type="entry name" value="Aldo_ket_red"/>
    <property type="match status" value="1"/>
</dbReference>
<evidence type="ECO:0000313" key="2">
    <source>
        <dbReference type="EMBL" id="MDR6270446.1"/>
    </source>
</evidence>